<dbReference type="InterPro" id="IPR004332">
    <property type="entry name" value="Transposase_MuDR"/>
</dbReference>
<dbReference type="Proteomes" id="UP001341281">
    <property type="component" value="Chromosome 02"/>
</dbReference>
<feature type="compositionally biased region" description="Basic and acidic residues" evidence="1">
    <location>
        <begin position="12"/>
        <end position="23"/>
    </location>
</feature>
<gene>
    <name evidence="3" type="ORF">U9M48_010564</name>
</gene>
<evidence type="ECO:0000256" key="1">
    <source>
        <dbReference type="SAM" id="MobiDB-lite"/>
    </source>
</evidence>
<feature type="domain" description="Transposase MuDR plant" evidence="2">
    <location>
        <begin position="98"/>
        <end position="128"/>
    </location>
</feature>
<feature type="compositionally biased region" description="Basic and acidic residues" evidence="1">
    <location>
        <begin position="30"/>
        <end position="43"/>
    </location>
</feature>
<protein>
    <recommendedName>
        <fullName evidence="2">Transposase MuDR plant domain-containing protein</fullName>
    </recommendedName>
</protein>
<dbReference type="AlphaFoldDB" id="A0AAQ3STB0"/>
<evidence type="ECO:0000313" key="3">
    <source>
        <dbReference type="EMBL" id="WVZ60558.1"/>
    </source>
</evidence>
<evidence type="ECO:0000259" key="2">
    <source>
        <dbReference type="Pfam" id="PF03108"/>
    </source>
</evidence>
<name>A0AAQ3STB0_PASNO</name>
<dbReference type="Pfam" id="PF03108">
    <property type="entry name" value="DBD_Tnp_Mut"/>
    <property type="match status" value="1"/>
</dbReference>
<accession>A0AAQ3STB0</accession>
<proteinExistence type="predicted"/>
<organism evidence="3 4">
    <name type="scientific">Paspalum notatum var. saurae</name>
    <dbReference type="NCBI Taxonomy" id="547442"/>
    <lineage>
        <taxon>Eukaryota</taxon>
        <taxon>Viridiplantae</taxon>
        <taxon>Streptophyta</taxon>
        <taxon>Embryophyta</taxon>
        <taxon>Tracheophyta</taxon>
        <taxon>Spermatophyta</taxon>
        <taxon>Magnoliopsida</taxon>
        <taxon>Liliopsida</taxon>
        <taxon>Poales</taxon>
        <taxon>Poaceae</taxon>
        <taxon>PACMAD clade</taxon>
        <taxon>Panicoideae</taxon>
        <taxon>Andropogonodae</taxon>
        <taxon>Paspaleae</taxon>
        <taxon>Paspalinae</taxon>
        <taxon>Paspalum</taxon>
    </lineage>
</organism>
<reference evidence="3 4" key="1">
    <citation type="submission" date="2024-02" db="EMBL/GenBank/DDBJ databases">
        <title>High-quality chromosome-scale genome assembly of Pensacola bahiagrass (Paspalum notatum Flugge var. saurae).</title>
        <authorList>
            <person name="Vega J.M."/>
            <person name="Podio M."/>
            <person name="Orjuela J."/>
            <person name="Siena L.A."/>
            <person name="Pessino S.C."/>
            <person name="Combes M.C."/>
            <person name="Mariac C."/>
            <person name="Albertini E."/>
            <person name="Pupilli F."/>
            <person name="Ortiz J.P.A."/>
            <person name="Leblanc O."/>
        </authorList>
    </citation>
    <scope>NUCLEOTIDE SEQUENCE [LARGE SCALE GENOMIC DNA]</scope>
    <source>
        <strain evidence="3">R1</strain>
        <tissue evidence="3">Leaf</tissue>
    </source>
</reference>
<dbReference type="EMBL" id="CP144746">
    <property type="protein sequence ID" value="WVZ60558.1"/>
    <property type="molecule type" value="Genomic_DNA"/>
</dbReference>
<keyword evidence="4" id="KW-1185">Reference proteome</keyword>
<feature type="compositionally biased region" description="Polar residues" evidence="1">
    <location>
        <begin position="56"/>
        <end position="65"/>
    </location>
</feature>
<feature type="region of interest" description="Disordered" evidence="1">
    <location>
        <begin position="1"/>
        <end position="65"/>
    </location>
</feature>
<sequence>MMTKSEGSQPVREPRGEVDEGEHIPGLVEQMRREDTEGDVHGDEDSDNDDDRPVQVPSQWNNYDHSQLENEVSVGAIYHSKIEPKDCAKMGGQKLEERVRVVKSSPQVYDVKCIRDDCPFRVHAYMEKYDTFRSVSRIEHHTCILEELEVQHRNLADFVAQHMYLKIVNNPGYEPKSIINSIEDDFQYKISYAKLTGERRRWK</sequence>
<evidence type="ECO:0000313" key="4">
    <source>
        <dbReference type="Proteomes" id="UP001341281"/>
    </source>
</evidence>